<keyword evidence="2" id="KW-1185">Reference proteome</keyword>
<evidence type="ECO:0000313" key="2">
    <source>
        <dbReference type="Proteomes" id="UP000289555"/>
    </source>
</evidence>
<accession>A0ABM7GKD5</accession>
<reference evidence="2" key="1">
    <citation type="journal article" date="2019" name="Microbiol. Resour. Announc.">
        <title>Complete Genome Sequence of Halomonas olivaria, a Moderately Halophilic Bacterium Isolated from Olive Processing Effluents, Obtained by Nanopore Sequencing.</title>
        <authorList>
            <person name="Nagata S."/>
            <person name="Ii K.M."/>
            <person name="Tsukimi T."/>
            <person name="Miura M.C."/>
            <person name="Galipon J."/>
            <person name="Arakawa K."/>
        </authorList>
    </citation>
    <scope>NUCLEOTIDE SEQUENCE [LARGE SCALE GENOMIC DNA]</scope>
    <source>
        <strain evidence="2">TYRC17</strain>
    </source>
</reference>
<sequence length="180" mass="20223">MGKVYKRTVRYKCMRAIHYQGKAFGKSGKVLIESGDGDLFVPGMINICLSVEIFLKSINASTTNLEDEVEVNGTTCYIGRDETLEILPSGKGHALSKLFDGLPVDIRNEITQHAKLEGYGECVSKGLKIYDNVFVDWRYIYERNDPKSLGTHPLFQLVNAISRYCNENLEKVICCSSDEI</sequence>
<dbReference type="Proteomes" id="UP000289555">
    <property type="component" value="Chromosome"/>
</dbReference>
<evidence type="ECO:0000313" key="1">
    <source>
        <dbReference type="EMBL" id="BBI51082.1"/>
    </source>
</evidence>
<name>A0ABM7GKD5_9GAMM</name>
<organism evidence="1 2">
    <name type="scientific">Vreelandella olivaria</name>
    <dbReference type="NCBI Taxonomy" id="390919"/>
    <lineage>
        <taxon>Bacteria</taxon>
        <taxon>Pseudomonadati</taxon>
        <taxon>Pseudomonadota</taxon>
        <taxon>Gammaproteobacteria</taxon>
        <taxon>Oceanospirillales</taxon>
        <taxon>Halomonadaceae</taxon>
        <taxon>Vreelandella</taxon>
    </lineage>
</organism>
<gene>
    <name evidence="1" type="ORF">HORIV_35030</name>
</gene>
<dbReference type="EMBL" id="AP019416">
    <property type="protein sequence ID" value="BBI51082.1"/>
    <property type="molecule type" value="Genomic_DNA"/>
</dbReference>
<proteinExistence type="predicted"/>
<protein>
    <submittedName>
        <fullName evidence="1">Uncharacterized protein</fullName>
    </submittedName>
</protein>